<proteinExistence type="predicted"/>
<reference evidence="2" key="1">
    <citation type="submission" date="2019-10" db="EMBL/GenBank/DDBJ databases">
        <title>Conservation and host-specific expression of non-tandemly repeated heterogenous ribosome RNA gene in arbuscular mycorrhizal fungi.</title>
        <authorList>
            <person name="Maeda T."/>
            <person name="Kobayashi Y."/>
            <person name="Nakagawa T."/>
            <person name="Ezawa T."/>
            <person name="Yamaguchi K."/>
            <person name="Bino T."/>
            <person name="Nishimoto Y."/>
            <person name="Shigenobu S."/>
            <person name="Kawaguchi M."/>
        </authorList>
    </citation>
    <scope>NUCLEOTIDE SEQUENCE</scope>
    <source>
        <strain evidence="2">HR1</strain>
    </source>
</reference>
<evidence type="ECO:0000313" key="2">
    <source>
        <dbReference type="EMBL" id="GET03551.1"/>
    </source>
</evidence>
<gene>
    <name evidence="2" type="ORF">RCL2_002988800</name>
</gene>
<comment type="caution">
    <text evidence="2">The sequence shown here is derived from an EMBL/GenBank/DDBJ whole genome shotgun (WGS) entry which is preliminary data.</text>
</comment>
<feature type="region of interest" description="Disordered" evidence="1">
    <location>
        <begin position="36"/>
        <end position="63"/>
    </location>
</feature>
<evidence type="ECO:0000256" key="1">
    <source>
        <dbReference type="SAM" id="MobiDB-lite"/>
    </source>
</evidence>
<evidence type="ECO:0000313" key="3">
    <source>
        <dbReference type="Proteomes" id="UP000615446"/>
    </source>
</evidence>
<feature type="compositionally biased region" description="Basic and acidic residues" evidence="1">
    <location>
        <begin position="49"/>
        <end position="63"/>
    </location>
</feature>
<dbReference type="AlphaFoldDB" id="A0A8H3R4A9"/>
<sequence length="226" mass="26505">MGRVQKNNFAALQDLVIELKEPVMLEAQVQDIGDNITDEKAKNGNNEACRNRNEEPRNDITKDEEVERKIEEEVRMDNTEDSPVEARLLKEDNNENGTIYLEASFKNEENLLRILNSKPLLRKLEWKETMTTKFSNTSLTAYDSEDHVTTPMEKENMDENYKTLENKEKTFTSSSTRNYNTKSYNDIIMKPSDEEIRELNKELHLVNESCSNRLGHNRRRKRTGWK</sequence>
<name>A0A8H3R4A9_9GLOM</name>
<protein>
    <submittedName>
        <fullName evidence="2">Uncharacterized protein</fullName>
    </submittedName>
</protein>
<dbReference type="Proteomes" id="UP000615446">
    <property type="component" value="Unassembled WGS sequence"/>
</dbReference>
<dbReference type="EMBL" id="BLAL01000324">
    <property type="protein sequence ID" value="GET03551.1"/>
    <property type="molecule type" value="Genomic_DNA"/>
</dbReference>
<accession>A0A8H3R4A9</accession>
<organism evidence="2 3">
    <name type="scientific">Rhizophagus clarus</name>
    <dbReference type="NCBI Taxonomy" id="94130"/>
    <lineage>
        <taxon>Eukaryota</taxon>
        <taxon>Fungi</taxon>
        <taxon>Fungi incertae sedis</taxon>
        <taxon>Mucoromycota</taxon>
        <taxon>Glomeromycotina</taxon>
        <taxon>Glomeromycetes</taxon>
        <taxon>Glomerales</taxon>
        <taxon>Glomeraceae</taxon>
        <taxon>Rhizophagus</taxon>
    </lineage>
</organism>